<dbReference type="Proteomes" id="UP000291832">
    <property type="component" value="Unassembled WGS sequence"/>
</dbReference>
<dbReference type="GO" id="GO:0016787">
    <property type="term" value="F:hydrolase activity"/>
    <property type="evidence" value="ECO:0007669"/>
    <property type="project" value="UniProtKB-KW"/>
</dbReference>
<dbReference type="EMBL" id="SHKI01000002">
    <property type="protein sequence ID" value="RZT68765.1"/>
    <property type="molecule type" value="Genomic_DNA"/>
</dbReference>
<dbReference type="Pfam" id="PF00561">
    <property type="entry name" value="Abhydrolase_1"/>
    <property type="match status" value="1"/>
</dbReference>
<dbReference type="PANTHER" id="PTHR43194">
    <property type="entry name" value="HYDROLASE ALPHA/BETA FOLD FAMILY"/>
    <property type="match status" value="1"/>
</dbReference>
<evidence type="ECO:0000313" key="2">
    <source>
        <dbReference type="EMBL" id="RZT68765.1"/>
    </source>
</evidence>
<evidence type="ECO:0000259" key="1">
    <source>
        <dbReference type="Pfam" id="PF00561"/>
    </source>
</evidence>
<dbReference type="Gene3D" id="3.40.50.1820">
    <property type="entry name" value="alpha/beta hydrolase"/>
    <property type="match status" value="1"/>
</dbReference>
<organism evidence="2 3">
    <name type="scientific">Leucobacter luti</name>
    <dbReference type="NCBI Taxonomy" id="340320"/>
    <lineage>
        <taxon>Bacteria</taxon>
        <taxon>Bacillati</taxon>
        <taxon>Actinomycetota</taxon>
        <taxon>Actinomycetes</taxon>
        <taxon>Micrococcales</taxon>
        <taxon>Microbacteriaceae</taxon>
        <taxon>Leucobacter</taxon>
    </lineage>
</organism>
<gene>
    <name evidence="2" type="ORF">EV139_0493</name>
</gene>
<evidence type="ECO:0000313" key="3">
    <source>
        <dbReference type="Proteomes" id="UP000291832"/>
    </source>
</evidence>
<reference evidence="2 3" key="1">
    <citation type="journal article" date="2015" name="Stand. Genomic Sci.">
        <title>Genomic Encyclopedia of Bacterial and Archaeal Type Strains, Phase III: the genomes of soil and plant-associated and newly described type strains.</title>
        <authorList>
            <person name="Whitman W.B."/>
            <person name="Woyke T."/>
            <person name="Klenk H.P."/>
            <person name="Zhou Y."/>
            <person name="Lilburn T.G."/>
            <person name="Beck B.J."/>
            <person name="De Vos P."/>
            <person name="Vandamme P."/>
            <person name="Eisen J.A."/>
            <person name="Garrity G."/>
            <person name="Hugenholtz P."/>
            <person name="Kyrpides N.C."/>
        </authorList>
    </citation>
    <scope>NUCLEOTIDE SEQUENCE [LARGE SCALE GENOMIC DNA]</scope>
    <source>
        <strain evidence="2 3">RF6</strain>
    </source>
</reference>
<dbReference type="PANTHER" id="PTHR43194:SF2">
    <property type="entry name" value="PEROXISOMAL MEMBRANE PROTEIN LPX1"/>
    <property type="match status" value="1"/>
</dbReference>
<protein>
    <submittedName>
        <fullName evidence="2">Alpha-beta hydrolase superfamily lysophospholipase</fullName>
    </submittedName>
</protein>
<comment type="caution">
    <text evidence="2">The sequence shown here is derived from an EMBL/GenBank/DDBJ whole genome shotgun (WGS) entry which is preliminary data.</text>
</comment>
<dbReference type="InterPro" id="IPR029058">
    <property type="entry name" value="AB_hydrolase_fold"/>
</dbReference>
<proteinExistence type="predicted"/>
<dbReference type="InterPro" id="IPR050228">
    <property type="entry name" value="Carboxylesterase_BioH"/>
</dbReference>
<keyword evidence="3" id="KW-1185">Reference proteome</keyword>
<sequence length="239" mass="24205">MALAVHHFPVASAAPPIVLLHGFAASADEDFVTPGWVDTLRTAGRTVIAVDLPGHGASPAIERPEDAITSAVLDAILDAAATVAPTGPLDVIGYSLGARLAWDLPGRSPRVRRLVLGGASPFEPFAAIEPAALTSALAGAAPTSPLVGMMAGMISAPGRDTASLAQLIPGLASEPFTPQNSAPGVPTLLVAGSTDQMTQGIEALLAELPHGSLTHVPGDHRDALDSAEFRSAALEFLAA</sequence>
<dbReference type="AlphaFoldDB" id="A0A4Q7U548"/>
<dbReference type="SUPFAM" id="SSF53474">
    <property type="entry name" value="alpha/beta-Hydrolases"/>
    <property type="match status" value="1"/>
</dbReference>
<dbReference type="InterPro" id="IPR000073">
    <property type="entry name" value="AB_hydrolase_1"/>
</dbReference>
<dbReference type="RefSeq" id="WP_130452711.1">
    <property type="nucleotide sequence ID" value="NZ_QYAG01000005.1"/>
</dbReference>
<keyword evidence="2" id="KW-0378">Hydrolase</keyword>
<name>A0A4Q7U548_9MICO</name>
<dbReference type="OrthoDB" id="9804723at2"/>
<accession>A0A4Q7U548</accession>
<feature type="domain" description="AB hydrolase-1" evidence="1">
    <location>
        <begin position="15"/>
        <end position="127"/>
    </location>
</feature>